<evidence type="ECO:0000313" key="1">
    <source>
        <dbReference type="EMBL" id="AMM45092.1"/>
    </source>
</evidence>
<dbReference type="Proteomes" id="UP000203261">
    <property type="component" value="Segment"/>
</dbReference>
<gene>
    <name evidence="1" type="ORF">SP15_284</name>
</gene>
<sequence>MTLYNQKRGRMRLVDSPTPELSEFEQKVLMVCQYLVEHRSTVRYTASRYRISHTTVSNYVYKHLERLDPELYKQAVQLIKLNSSDGGSPKGFRI</sequence>
<organism evidence="1 2">
    <name type="scientific">Bacillus phage SP-15</name>
    <dbReference type="NCBI Taxonomy" id="1792032"/>
    <lineage>
        <taxon>Viruses</taxon>
        <taxon>Duplodnaviria</taxon>
        <taxon>Heunggongvirae</taxon>
        <taxon>Uroviricota</taxon>
        <taxon>Caudoviricetes</taxon>
        <taxon>Thornevirus</taxon>
        <taxon>Thornevirus SP15</taxon>
    </lineage>
</organism>
<keyword evidence="2" id="KW-1185">Reference proteome</keyword>
<accession>A0A127AWW4</accession>
<evidence type="ECO:0000313" key="2">
    <source>
        <dbReference type="Proteomes" id="UP000203261"/>
    </source>
</evidence>
<dbReference type="GeneID" id="29125460"/>
<dbReference type="EMBL" id="KT624200">
    <property type="protein sequence ID" value="AMM45092.1"/>
    <property type="molecule type" value="Genomic_DNA"/>
</dbReference>
<proteinExistence type="predicted"/>
<reference evidence="1 2" key="1">
    <citation type="submission" date="2015-08" db="EMBL/GenBank/DDBJ databases">
        <authorList>
            <person name="Babu N.S."/>
            <person name="Beckwith C.J."/>
            <person name="Beseler K.G."/>
            <person name="Brison A."/>
            <person name="Carone J.V."/>
            <person name="Caskin T.P."/>
            <person name="Diamond M."/>
            <person name="Durham M.E."/>
            <person name="Foxe J.M."/>
            <person name="Go M."/>
            <person name="Henderson B.A."/>
            <person name="Jones I.B."/>
            <person name="McGettigan J.A."/>
            <person name="Micheletti S.J."/>
            <person name="Nasrallah M.E."/>
            <person name="Ortiz D."/>
            <person name="Piller C.R."/>
            <person name="Privatt S.R."/>
            <person name="Schneider S.L."/>
            <person name="Sharp S."/>
            <person name="Smith T.C."/>
            <person name="Stanton J.D."/>
            <person name="Ullery H.E."/>
            <person name="Wilson R.J."/>
            <person name="Serrano M.G."/>
            <person name="Buck G."/>
            <person name="Lee V."/>
            <person name="Wang Y."/>
            <person name="Carvalho R."/>
            <person name="Voegtly L."/>
            <person name="Shi R."/>
            <person name="Duckworth R."/>
            <person name="Johnson A."/>
            <person name="Loviza R."/>
            <person name="Walstead R."/>
            <person name="Shah Z."/>
            <person name="Kiflezghi M."/>
            <person name="Wade K."/>
            <person name="Ball S.L."/>
            <person name="Bradley K.W."/>
            <person name="Asai D.J."/>
            <person name="Bowman C.A."/>
            <person name="Russell D.A."/>
            <person name="Pope W.H."/>
            <person name="Jacobs-Sera D."/>
            <person name="Hendrix R.W."/>
            <person name="Hatfull G.F."/>
        </authorList>
    </citation>
    <scope>NUCLEOTIDE SEQUENCE [LARGE SCALE GENOMIC DNA]</scope>
</reference>
<name>A0A127AWW4_9CAUD</name>
<dbReference type="InterPro" id="IPR014208">
    <property type="entry name" value="Spore_III_D"/>
</dbReference>
<dbReference type="KEGG" id="vg:29125460"/>
<dbReference type="RefSeq" id="YP_009302681.1">
    <property type="nucleotide sequence ID" value="NC_031245.1"/>
</dbReference>
<dbReference type="Pfam" id="PF12116">
    <property type="entry name" value="SpoIIID"/>
    <property type="match status" value="1"/>
</dbReference>
<protein>
    <submittedName>
        <fullName evidence="1">Transcriptional regulator</fullName>
    </submittedName>
</protein>